<feature type="transmembrane region" description="Helical" evidence="2">
    <location>
        <begin position="91"/>
        <end position="108"/>
    </location>
</feature>
<dbReference type="OrthoDB" id="5565730at2759"/>
<dbReference type="AlphaFoldDB" id="A0A9W8EL25"/>
<proteinExistence type="predicted"/>
<evidence type="ECO:0000313" key="3">
    <source>
        <dbReference type="EMBL" id="KAJ2006168.1"/>
    </source>
</evidence>
<evidence type="ECO:0000256" key="2">
    <source>
        <dbReference type="SAM" id="Phobius"/>
    </source>
</evidence>
<protein>
    <recommendedName>
        <fullName evidence="5">Transmembrane protein</fullName>
    </recommendedName>
</protein>
<comment type="caution">
    <text evidence="3">The sequence shown here is derived from an EMBL/GenBank/DDBJ whole genome shotgun (WGS) entry which is preliminary data.</text>
</comment>
<keyword evidence="2" id="KW-1133">Transmembrane helix</keyword>
<keyword evidence="2" id="KW-0472">Membrane</keyword>
<feature type="transmembrane region" description="Helical" evidence="2">
    <location>
        <begin position="14"/>
        <end position="34"/>
    </location>
</feature>
<dbReference type="PANTHER" id="PTHR41390:SF1">
    <property type="entry name" value="NADH-UBIQUINONE OXIDOREDUCTASE 213 KDA SUBUNIT"/>
    <property type="match status" value="1"/>
</dbReference>
<accession>A0A9W8EL25</accession>
<dbReference type="PANTHER" id="PTHR41390">
    <property type="entry name" value="CHROMOSOME 7, WHOLE GENOME SHOTGUN SEQUENCE"/>
    <property type="match status" value="1"/>
</dbReference>
<evidence type="ECO:0000256" key="1">
    <source>
        <dbReference type="SAM" id="Coils"/>
    </source>
</evidence>
<sequence length="239" mass="26589">MPFDFADRDARRRVLWGTVGLGATGAAVGLNIAILRNLQPIRRHALTMAANWSLYGLFFLATREALLSEQRQKSRSLQLRPSLSTRERDEMFSSVVAGGLTGGILAFITRGRRAAVFSGVGFFALLSAAGQYTYTALNRRRRELILRELAGPLAKPDESASGPLASVWTRLRQALMVDPISRLPSWFPLRRLPSSEYRAMLELRREEARLELARMRSAIAAMDSREQTLLSLFAAPAAQ</sequence>
<feature type="transmembrane region" description="Helical" evidence="2">
    <location>
        <begin position="46"/>
        <end position="66"/>
    </location>
</feature>
<dbReference type="Proteomes" id="UP001150907">
    <property type="component" value="Unassembled WGS sequence"/>
</dbReference>
<keyword evidence="2" id="KW-0812">Transmembrane</keyword>
<reference evidence="3" key="1">
    <citation type="submission" date="2022-07" db="EMBL/GenBank/DDBJ databases">
        <title>Phylogenomic reconstructions and comparative analyses of Kickxellomycotina fungi.</title>
        <authorList>
            <person name="Reynolds N.K."/>
            <person name="Stajich J.E."/>
            <person name="Barry K."/>
            <person name="Grigoriev I.V."/>
            <person name="Crous P."/>
            <person name="Smith M.E."/>
        </authorList>
    </citation>
    <scope>NUCLEOTIDE SEQUENCE</scope>
    <source>
        <strain evidence="3">IMI 214461</strain>
    </source>
</reference>
<gene>
    <name evidence="3" type="ORF">H4R26_001542</name>
</gene>
<keyword evidence="4" id="KW-1185">Reference proteome</keyword>
<evidence type="ECO:0000313" key="4">
    <source>
        <dbReference type="Proteomes" id="UP001150907"/>
    </source>
</evidence>
<feature type="coiled-coil region" evidence="1">
    <location>
        <begin position="198"/>
        <end position="225"/>
    </location>
</feature>
<organism evidence="3 4">
    <name type="scientific">Coemansia thaxteri</name>
    <dbReference type="NCBI Taxonomy" id="2663907"/>
    <lineage>
        <taxon>Eukaryota</taxon>
        <taxon>Fungi</taxon>
        <taxon>Fungi incertae sedis</taxon>
        <taxon>Zoopagomycota</taxon>
        <taxon>Kickxellomycotina</taxon>
        <taxon>Kickxellomycetes</taxon>
        <taxon>Kickxellales</taxon>
        <taxon>Kickxellaceae</taxon>
        <taxon>Coemansia</taxon>
    </lineage>
</organism>
<keyword evidence="1" id="KW-0175">Coiled coil</keyword>
<feature type="transmembrane region" description="Helical" evidence="2">
    <location>
        <begin position="114"/>
        <end position="137"/>
    </location>
</feature>
<dbReference type="EMBL" id="JANBQF010000070">
    <property type="protein sequence ID" value="KAJ2006168.1"/>
    <property type="molecule type" value="Genomic_DNA"/>
</dbReference>
<name>A0A9W8EL25_9FUNG</name>
<evidence type="ECO:0008006" key="5">
    <source>
        <dbReference type="Google" id="ProtNLM"/>
    </source>
</evidence>